<dbReference type="AlphaFoldDB" id="A0AAW9SN49"/>
<proteinExistence type="predicted"/>
<comment type="caution">
    <text evidence="2">The sequence shown here is derived from an EMBL/GenBank/DDBJ whole genome shotgun (WGS) entry which is preliminary data.</text>
</comment>
<dbReference type="Proteomes" id="UP001428774">
    <property type="component" value="Unassembled WGS sequence"/>
</dbReference>
<keyword evidence="3" id="KW-1185">Reference proteome</keyword>
<dbReference type="EMBL" id="JBDNCH010000002">
    <property type="protein sequence ID" value="MEN9061501.1"/>
    <property type="molecule type" value="Genomic_DNA"/>
</dbReference>
<evidence type="ECO:0000313" key="2">
    <source>
        <dbReference type="EMBL" id="MEN9061501.1"/>
    </source>
</evidence>
<protein>
    <submittedName>
        <fullName evidence="2">Uncharacterized protein</fullName>
    </submittedName>
</protein>
<evidence type="ECO:0000313" key="3">
    <source>
        <dbReference type="Proteomes" id="UP001428774"/>
    </source>
</evidence>
<accession>A0AAW9SN49</accession>
<reference evidence="2 3" key="1">
    <citation type="submission" date="2024-05" db="EMBL/GenBank/DDBJ databases">
        <title>Genome sequence of Ponticoccus litoralis KCCM 90028.</title>
        <authorList>
            <person name="Kim J.M."/>
            <person name="Lee J.K."/>
            <person name="Choi B.J."/>
            <person name="Bayburt H."/>
            <person name="Baek J.H."/>
            <person name="Jeon C.O."/>
        </authorList>
    </citation>
    <scope>NUCLEOTIDE SEQUENCE [LARGE SCALE GENOMIC DNA]</scope>
    <source>
        <strain evidence="2 3">KCCM 90028</strain>
    </source>
</reference>
<sequence>MGLGDLTQHFHPAAQGLRDGLYAVGLCPVDHHEVGGKGGCAGDAVLCQIAGAGQGHDGGGGLVGQGRRGRQPPGLPCLDVGAEALHDPGALCRDRQVGVAGRTVQNDRAAVGQDKSAGGDGVGEA</sequence>
<name>A0AAW9SN49_9RHOB</name>
<gene>
    <name evidence="2" type="ORF">ABFB10_11045</name>
</gene>
<feature type="region of interest" description="Disordered" evidence="1">
    <location>
        <begin position="103"/>
        <end position="125"/>
    </location>
</feature>
<organism evidence="2 3">
    <name type="scientific">Ponticoccus litoralis</name>
    <dbReference type="NCBI Taxonomy" id="422297"/>
    <lineage>
        <taxon>Bacteria</taxon>
        <taxon>Pseudomonadati</taxon>
        <taxon>Pseudomonadota</taxon>
        <taxon>Alphaproteobacteria</taxon>
        <taxon>Rhodobacterales</taxon>
        <taxon>Roseobacteraceae</taxon>
        <taxon>Ponticoccus</taxon>
    </lineage>
</organism>
<evidence type="ECO:0000256" key="1">
    <source>
        <dbReference type="SAM" id="MobiDB-lite"/>
    </source>
</evidence>